<evidence type="ECO:0000259" key="2">
    <source>
        <dbReference type="Pfam" id="PF01345"/>
    </source>
</evidence>
<feature type="domain" description="DUF11" evidence="2">
    <location>
        <begin position="438"/>
        <end position="553"/>
    </location>
</feature>
<dbReference type="Proteomes" id="UP001589887">
    <property type="component" value="Unassembled WGS sequence"/>
</dbReference>
<dbReference type="Pfam" id="PF01345">
    <property type="entry name" value="DUF11"/>
    <property type="match status" value="3"/>
</dbReference>
<feature type="domain" description="DUF11" evidence="2">
    <location>
        <begin position="308"/>
        <end position="428"/>
    </location>
</feature>
<dbReference type="Gene3D" id="2.60.40.10">
    <property type="entry name" value="Immunoglobulins"/>
    <property type="match status" value="1"/>
</dbReference>
<accession>A0ABV6TEJ0</accession>
<dbReference type="InterPro" id="IPR051172">
    <property type="entry name" value="Chlamydia_OmcB"/>
</dbReference>
<dbReference type="InterPro" id="IPR001434">
    <property type="entry name" value="OmcB-like_DUF11"/>
</dbReference>
<protein>
    <recommendedName>
        <fullName evidence="2">DUF11 domain-containing protein</fullName>
    </recommendedName>
</protein>
<proteinExistence type="predicted"/>
<dbReference type="InterPro" id="IPR013783">
    <property type="entry name" value="Ig-like_fold"/>
</dbReference>
<feature type="domain" description="DUF11" evidence="2">
    <location>
        <begin position="569"/>
        <end position="685"/>
    </location>
</feature>
<keyword evidence="4" id="KW-1185">Reference proteome</keyword>
<comment type="caution">
    <text evidence="3">The sequence shown here is derived from an EMBL/GenBank/DDBJ whole genome shotgun (WGS) entry which is preliminary data.</text>
</comment>
<feature type="region of interest" description="Disordered" evidence="1">
    <location>
        <begin position="409"/>
        <end position="431"/>
    </location>
</feature>
<feature type="compositionally biased region" description="Basic and acidic residues" evidence="1">
    <location>
        <begin position="698"/>
        <end position="708"/>
    </location>
</feature>
<dbReference type="PANTHER" id="PTHR34819">
    <property type="entry name" value="LARGE CYSTEINE-RICH PERIPLASMIC PROTEIN OMCB"/>
    <property type="match status" value="1"/>
</dbReference>
<dbReference type="EMBL" id="JBHMQV010000009">
    <property type="protein sequence ID" value="MFC0844218.1"/>
    <property type="molecule type" value="Genomic_DNA"/>
</dbReference>
<dbReference type="NCBIfam" id="TIGR01451">
    <property type="entry name" value="B_ant_repeat"/>
    <property type="match status" value="3"/>
</dbReference>
<sequence length="708" mass="71630">MPGTEAVTARRYALVPRRARRTGTVLLALAVVLGLGSLFQPATAVDHARAPRALSFPVHEDFDNGNDLGTATGSAAYQSGWLRLTSASNNQAGSWQMKDSFPTSLGIVAEFTYATYGGKTFDGKRGDGMAFFLADGSASSGTGAGGGALGYACAGLSVRCTSNGVPGGFLGIGLDEFGNFSANSTGASGPGTQANKIVLRGGGNGTTGYRFGTSADGPGSTVETGSRTSYRTVRISVQPTNGKLLVSVWSDSGPGTASTKLITDFDVSTITNQPSLPSTLRVGFSGGTGGATNIHEVGDLTINVPANLTVAKSGRPATVAAGAGPVTYTIKVTNSDANDVTGAIVKDPVPGLTQVTWRCTASTGSACGRASGSGDLDTTADLQRSGTVTYTITGTAPAQPTTLRNTATVTAPDNRTDTDTSDNSATAETTVTARADAEVTKEGIGTGPVRPGEEFDYRITARDNGPSDTRNVKATDTLPVGLTFVSSPDGCTAVGFSVTCPTATTLKAGSAVSWTIRVKLGAAYQGDGSDLGNVAKITHDVTDPDTANNTSGAAFPPGGITPPAADLVTVKKTATTARVAPGETYAYTVTVTNRGPSVARAVRIQDPLPTPLTFLSSAHACAATDRTVTCGPVAALTPGSSVSWTFTVRLDAAYSGDGTDVHNTATASADTADPDTTNNSGTATVPGGRLKPPTADLEFAKKADSTPA</sequence>
<dbReference type="Gene3D" id="2.60.120.200">
    <property type="match status" value="1"/>
</dbReference>
<dbReference type="InterPro" id="IPR013320">
    <property type="entry name" value="ConA-like_dom_sf"/>
</dbReference>
<dbReference type="PANTHER" id="PTHR34819:SF3">
    <property type="entry name" value="CELL SURFACE PROTEIN"/>
    <property type="match status" value="1"/>
</dbReference>
<evidence type="ECO:0000313" key="4">
    <source>
        <dbReference type="Proteomes" id="UP001589887"/>
    </source>
</evidence>
<feature type="compositionally biased region" description="Low complexity" evidence="1">
    <location>
        <begin position="421"/>
        <end position="430"/>
    </location>
</feature>
<evidence type="ECO:0000313" key="3">
    <source>
        <dbReference type="EMBL" id="MFC0844218.1"/>
    </source>
</evidence>
<feature type="compositionally biased region" description="Low complexity" evidence="1">
    <location>
        <begin position="665"/>
        <end position="680"/>
    </location>
</feature>
<dbReference type="RefSeq" id="WP_394318316.1">
    <property type="nucleotide sequence ID" value="NZ_JBHMQV010000009.1"/>
</dbReference>
<name>A0ABV6TEJ0_9ACTN</name>
<gene>
    <name evidence="3" type="ORF">ACFH04_10920</name>
</gene>
<evidence type="ECO:0000256" key="1">
    <source>
        <dbReference type="SAM" id="MobiDB-lite"/>
    </source>
</evidence>
<feature type="region of interest" description="Disordered" evidence="1">
    <location>
        <begin position="665"/>
        <end position="708"/>
    </location>
</feature>
<reference evidence="3 4" key="1">
    <citation type="submission" date="2024-09" db="EMBL/GenBank/DDBJ databases">
        <authorList>
            <person name="Sun Q."/>
            <person name="Mori K."/>
        </authorList>
    </citation>
    <scope>NUCLEOTIDE SEQUENCE [LARGE SCALE GENOMIC DNA]</scope>
    <source>
        <strain evidence="3 4">JCM 4557</strain>
    </source>
</reference>
<organism evidence="3 4">
    <name type="scientific">Streptomyces noboritoensis</name>
    <dbReference type="NCBI Taxonomy" id="67337"/>
    <lineage>
        <taxon>Bacteria</taxon>
        <taxon>Bacillati</taxon>
        <taxon>Actinomycetota</taxon>
        <taxon>Actinomycetes</taxon>
        <taxon>Kitasatosporales</taxon>
        <taxon>Streptomycetaceae</taxon>
        <taxon>Streptomyces</taxon>
    </lineage>
</organism>
<dbReference type="InterPro" id="IPR047589">
    <property type="entry name" value="DUF11_rpt"/>
</dbReference>
<dbReference type="SUPFAM" id="SSF49899">
    <property type="entry name" value="Concanavalin A-like lectins/glucanases"/>
    <property type="match status" value="1"/>
</dbReference>